<keyword evidence="5" id="KW-0560">Oxidoreductase</keyword>
<evidence type="ECO:0000256" key="6">
    <source>
        <dbReference type="ARBA" id="ARBA00023027"/>
    </source>
</evidence>
<dbReference type="SUPFAM" id="SSF55424">
    <property type="entry name" value="FAD/NAD-linked reductases, dimerisation (C-terminal) domain"/>
    <property type="match status" value="1"/>
</dbReference>
<evidence type="ECO:0000256" key="1">
    <source>
        <dbReference type="ARBA" id="ARBA00001974"/>
    </source>
</evidence>
<dbReference type="EMBL" id="GDJX01015614">
    <property type="protein sequence ID" value="JAT52322.1"/>
    <property type="molecule type" value="Transcribed_RNA"/>
</dbReference>
<dbReference type="PRINTS" id="PR00411">
    <property type="entry name" value="PNDRDTASEI"/>
</dbReference>
<dbReference type="Gene3D" id="3.50.50.60">
    <property type="entry name" value="FAD/NAD(P)-binding domain"/>
    <property type="match status" value="2"/>
</dbReference>
<keyword evidence="10" id="KW-1133">Transmembrane helix</keyword>
<dbReference type="AlphaFoldDB" id="A0A1D1YCF9"/>
<evidence type="ECO:0000256" key="8">
    <source>
        <dbReference type="ARBA" id="ARBA00038920"/>
    </source>
</evidence>
<evidence type="ECO:0000313" key="13">
    <source>
        <dbReference type="EMBL" id="JAT52322.1"/>
    </source>
</evidence>
<dbReference type="PANTHER" id="PTHR43557">
    <property type="entry name" value="APOPTOSIS-INDUCING FACTOR 1"/>
    <property type="match status" value="1"/>
</dbReference>
<sequence length="472" mass="51817">MGRAFVYVILGGGVAAGYAALEFTRKGVNHGELCIISEEPAAPYERPALSKGFLLPEAPARLPAFHTCVGANDERLTPKWYKEHGIELVLGTRVKAADLRRKTLLTATGETISYKILIIATGARALKLEEFGIKGADAENVCYLRSMADANRLVNVMKTCSRGHGVVIGGGYIGMECAAALVTNRIKVTMVFPEEHCMARLFTPKIADFYEEYYESKGVNFIKGTVLTSFENDSEGKVTAVILRDGTRVPTDMVVVGIGIRPNTSLFEGQLTIEKGGIKVNGRMQTSNSSVYAVGDVAAFPVKLFGSDVRRLEHVDSARKTAKHAVAAIMDPGKTSDFDYLPFFYSRVFALSWQFYGDNRGEVVHYGDFPSARFGAYWVDRGRLVGAFLEGGSREEYEAVANAIRLKLTITDLAEVERLGLNFALQANQQGLPDSGLLMEKPMYVWHATAGVVAAVSIAAFAYWYGRRRRVW</sequence>
<keyword evidence="7" id="KW-0676">Redox-active center</keyword>
<dbReference type="Pfam" id="PF07992">
    <property type="entry name" value="Pyr_redox_2"/>
    <property type="match status" value="1"/>
</dbReference>
<evidence type="ECO:0000256" key="5">
    <source>
        <dbReference type="ARBA" id="ARBA00023002"/>
    </source>
</evidence>
<dbReference type="InterPro" id="IPR016156">
    <property type="entry name" value="FAD/NAD-linked_Rdtase_dimer_sf"/>
</dbReference>
<gene>
    <name evidence="13" type="primary">At3g27820_0</name>
    <name evidence="13" type="ORF">g.59638</name>
</gene>
<dbReference type="GO" id="GO:0016656">
    <property type="term" value="F:monodehydroascorbate reductase (NADH) activity"/>
    <property type="evidence" value="ECO:0007669"/>
    <property type="project" value="UniProtKB-EC"/>
</dbReference>
<evidence type="ECO:0000256" key="2">
    <source>
        <dbReference type="ARBA" id="ARBA00006442"/>
    </source>
</evidence>
<proteinExistence type="inferred from homology"/>
<dbReference type="SUPFAM" id="SSF51905">
    <property type="entry name" value="FAD/NAD(P)-binding domain"/>
    <property type="match status" value="2"/>
</dbReference>
<evidence type="ECO:0000256" key="3">
    <source>
        <dbReference type="ARBA" id="ARBA00022630"/>
    </source>
</evidence>
<comment type="catalytic activity">
    <reaction evidence="9">
        <text>2 monodehydro-L-ascorbate radical + NADH + H(+) = 2 L-ascorbate + NAD(+)</text>
        <dbReference type="Rhea" id="RHEA:14581"/>
        <dbReference type="ChEBI" id="CHEBI:15378"/>
        <dbReference type="ChEBI" id="CHEBI:38290"/>
        <dbReference type="ChEBI" id="CHEBI:57540"/>
        <dbReference type="ChEBI" id="CHEBI:57945"/>
        <dbReference type="ChEBI" id="CHEBI:59513"/>
        <dbReference type="EC" id="1.6.5.4"/>
    </reaction>
</comment>
<feature type="domain" description="Monodehydroascorbate reductase 3-like C-terminal" evidence="12">
    <location>
        <begin position="341"/>
        <end position="424"/>
    </location>
</feature>
<dbReference type="PRINTS" id="PR00368">
    <property type="entry name" value="FADPNR"/>
</dbReference>
<comment type="similarity">
    <text evidence="2">Belongs to the FAD-dependent oxidoreductase family.</text>
</comment>
<dbReference type="InterPro" id="IPR048618">
    <property type="entry name" value="MDHAR3-like_C"/>
</dbReference>
<evidence type="ECO:0000259" key="11">
    <source>
        <dbReference type="Pfam" id="PF07992"/>
    </source>
</evidence>
<dbReference type="EC" id="1.6.5.4" evidence="8"/>
<comment type="cofactor">
    <cofactor evidence="1">
        <name>FAD</name>
        <dbReference type="ChEBI" id="CHEBI:57692"/>
    </cofactor>
</comment>
<dbReference type="InterPro" id="IPR050446">
    <property type="entry name" value="FAD-oxidoreductase/Apoptosis"/>
</dbReference>
<evidence type="ECO:0000256" key="10">
    <source>
        <dbReference type="SAM" id="Phobius"/>
    </source>
</evidence>
<dbReference type="InterPro" id="IPR036188">
    <property type="entry name" value="FAD/NAD-bd_sf"/>
</dbReference>
<protein>
    <recommendedName>
        <fullName evidence="8">monodehydroascorbate reductase (NADH)</fullName>
        <ecNumber evidence="8">1.6.5.4</ecNumber>
    </recommendedName>
</protein>
<feature type="transmembrane region" description="Helical" evidence="10">
    <location>
        <begin position="444"/>
        <end position="466"/>
    </location>
</feature>
<accession>A0A1D1YCF9</accession>
<dbReference type="GO" id="GO:0005737">
    <property type="term" value="C:cytoplasm"/>
    <property type="evidence" value="ECO:0007669"/>
    <property type="project" value="TreeGrafter"/>
</dbReference>
<feature type="domain" description="FAD/NAD(P)-binding" evidence="11">
    <location>
        <begin position="7"/>
        <end position="321"/>
    </location>
</feature>
<evidence type="ECO:0000256" key="7">
    <source>
        <dbReference type="ARBA" id="ARBA00023284"/>
    </source>
</evidence>
<keyword evidence="4" id="KW-0274">FAD</keyword>
<dbReference type="Gene3D" id="3.30.390.30">
    <property type="match status" value="1"/>
</dbReference>
<evidence type="ECO:0000259" key="12">
    <source>
        <dbReference type="Pfam" id="PF21791"/>
    </source>
</evidence>
<dbReference type="Pfam" id="PF21791">
    <property type="entry name" value="MDHAR3-like_C"/>
    <property type="match status" value="1"/>
</dbReference>
<dbReference type="PANTHER" id="PTHR43557:SF2">
    <property type="entry name" value="RIESKE DOMAIN-CONTAINING PROTEIN-RELATED"/>
    <property type="match status" value="1"/>
</dbReference>
<dbReference type="InterPro" id="IPR023753">
    <property type="entry name" value="FAD/NAD-binding_dom"/>
</dbReference>
<reference evidence="13" key="1">
    <citation type="submission" date="2015-07" db="EMBL/GenBank/DDBJ databases">
        <title>Transcriptome Assembly of Anthurium amnicola.</title>
        <authorList>
            <person name="Suzuki J."/>
        </authorList>
    </citation>
    <scope>NUCLEOTIDE SEQUENCE</scope>
</reference>
<keyword evidence="10" id="KW-0472">Membrane</keyword>
<evidence type="ECO:0000256" key="4">
    <source>
        <dbReference type="ARBA" id="ARBA00022827"/>
    </source>
</evidence>
<evidence type="ECO:0000256" key="9">
    <source>
        <dbReference type="ARBA" id="ARBA00048948"/>
    </source>
</evidence>
<keyword evidence="10" id="KW-0812">Transmembrane</keyword>
<organism evidence="13">
    <name type="scientific">Anthurium amnicola</name>
    <dbReference type="NCBI Taxonomy" id="1678845"/>
    <lineage>
        <taxon>Eukaryota</taxon>
        <taxon>Viridiplantae</taxon>
        <taxon>Streptophyta</taxon>
        <taxon>Embryophyta</taxon>
        <taxon>Tracheophyta</taxon>
        <taxon>Spermatophyta</taxon>
        <taxon>Magnoliopsida</taxon>
        <taxon>Liliopsida</taxon>
        <taxon>Araceae</taxon>
        <taxon>Pothoideae</taxon>
        <taxon>Potheae</taxon>
        <taxon>Anthurium</taxon>
    </lineage>
</organism>
<name>A0A1D1YCF9_9ARAE</name>
<keyword evidence="3" id="KW-0285">Flavoprotein</keyword>
<keyword evidence="6" id="KW-0520">NAD</keyword>